<accession>A0A327Q5M1</accession>
<dbReference type="Proteomes" id="UP000249547">
    <property type="component" value="Unassembled WGS sequence"/>
</dbReference>
<dbReference type="AlphaFoldDB" id="A0A327Q5M1"/>
<reference evidence="1 2" key="1">
    <citation type="submission" date="2018-06" db="EMBL/GenBank/DDBJ databases">
        <title>Genomic Encyclopedia of Archaeal and Bacterial Type Strains, Phase II (KMG-II): from individual species to whole genera.</title>
        <authorList>
            <person name="Goeker M."/>
        </authorList>
    </citation>
    <scope>NUCLEOTIDE SEQUENCE [LARGE SCALE GENOMIC DNA]</scope>
    <source>
        <strain evidence="1 2">DSM 23857</strain>
    </source>
</reference>
<evidence type="ECO:0000313" key="2">
    <source>
        <dbReference type="Proteomes" id="UP000249547"/>
    </source>
</evidence>
<proteinExistence type="predicted"/>
<gene>
    <name evidence="1" type="ORF">LX64_04874</name>
</gene>
<evidence type="ECO:0000313" key="1">
    <source>
        <dbReference type="EMBL" id="RAI98512.1"/>
    </source>
</evidence>
<comment type="caution">
    <text evidence="1">The sequence shown here is derived from an EMBL/GenBank/DDBJ whole genome shotgun (WGS) entry which is preliminary data.</text>
</comment>
<name>A0A327Q5M1_9BACT</name>
<organism evidence="1 2">
    <name type="scientific">Chitinophaga skermanii</name>
    <dbReference type="NCBI Taxonomy" id="331697"/>
    <lineage>
        <taxon>Bacteria</taxon>
        <taxon>Pseudomonadati</taxon>
        <taxon>Bacteroidota</taxon>
        <taxon>Chitinophagia</taxon>
        <taxon>Chitinophagales</taxon>
        <taxon>Chitinophagaceae</taxon>
        <taxon>Chitinophaga</taxon>
    </lineage>
</organism>
<keyword evidence="2" id="KW-1185">Reference proteome</keyword>
<dbReference type="EMBL" id="QLLL01000012">
    <property type="protein sequence ID" value="RAI98512.1"/>
    <property type="molecule type" value="Genomic_DNA"/>
</dbReference>
<sequence>MDVEPINGVYPVLGTKNGTLYMLVASIKTAGTLTMMDQMAYKGKPKELYRGIAGNPRCASNKIRKYKGAVT</sequence>
<dbReference type="RefSeq" id="WP_111600255.1">
    <property type="nucleotide sequence ID" value="NZ_QLLL01000012.1"/>
</dbReference>
<protein>
    <submittedName>
        <fullName evidence="1">Uncharacterized protein</fullName>
    </submittedName>
</protein>